<sequence length="397" mass="44084">MPHITRAHLKPSNFEKMRVGLAFQLFGDEVVKGLFLHRKYIDSKCKTVQPTVEFVNLCNRLIRVMTSRISSKALKPGSANALFLEEFLAYLDQWENEAKPLGGGFLTDNTAVGLRVTIKSTLGLLSYLCSSVGFKYLLTSHLSQDKLENLFGIIRQSSGCNDHPTISQFLVSVNALSFYNLARPPRGGNCSPAVVKSLLGAADTPLSGTCSLDVLDNLFDSGNVDDVEELLLPTHSEEDHAGYCEKRSNSALTYCVAGYVARKVVGKSSCPSCAAQLCVPQNEASRDGNSYFTCHFDNGGLIYPSDALGKTVQTMEDAFTSFFSKNELHEHSLQNFAAELQALTLPDLGCTEHGKTTRATVLKFYVLMRFRFFVKGLNRKREEQRQRQKLLKLRHCQ</sequence>
<evidence type="ECO:0008006" key="5">
    <source>
        <dbReference type="Google" id="ProtNLM"/>
    </source>
</evidence>
<gene>
    <name evidence="3" type="ORF">HPB48_023879</name>
</gene>
<dbReference type="OrthoDB" id="6508418at2759"/>
<dbReference type="VEuPathDB" id="VectorBase:HLOH_060252"/>
<dbReference type="InterPro" id="IPR048367">
    <property type="entry name" value="TNP-like_RNaseH_C"/>
</dbReference>
<evidence type="ECO:0000313" key="3">
    <source>
        <dbReference type="EMBL" id="KAH9383144.1"/>
    </source>
</evidence>
<dbReference type="AlphaFoldDB" id="A0A9J6H890"/>
<dbReference type="PANTHER" id="PTHR47577">
    <property type="entry name" value="THAP DOMAIN-CONTAINING PROTEIN 6"/>
    <property type="match status" value="1"/>
</dbReference>
<feature type="domain" description="Transposable element P transposase-like RNase H C-terminal" evidence="2">
    <location>
        <begin position="142"/>
        <end position="169"/>
    </location>
</feature>
<dbReference type="Proteomes" id="UP000821853">
    <property type="component" value="Unassembled WGS sequence"/>
</dbReference>
<dbReference type="PANTHER" id="PTHR47577:SF2">
    <property type="entry name" value="THAP DOMAIN CONTAINING 9"/>
    <property type="match status" value="1"/>
</dbReference>
<keyword evidence="4" id="KW-1185">Reference proteome</keyword>
<evidence type="ECO:0000259" key="2">
    <source>
        <dbReference type="Pfam" id="PF21789"/>
    </source>
</evidence>
<reference evidence="3 4" key="1">
    <citation type="journal article" date="2020" name="Cell">
        <title>Large-Scale Comparative Analyses of Tick Genomes Elucidate Their Genetic Diversity and Vector Capacities.</title>
        <authorList>
            <consortium name="Tick Genome and Microbiome Consortium (TIGMIC)"/>
            <person name="Jia N."/>
            <person name="Wang J."/>
            <person name="Shi W."/>
            <person name="Du L."/>
            <person name="Sun Y."/>
            <person name="Zhan W."/>
            <person name="Jiang J.F."/>
            <person name="Wang Q."/>
            <person name="Zhang B."/>
            <person name="Ji P."/>
            <person name="Bell-Sakyi L."/>
            <person name="Cui X.M."/>
            <person name="Yuan T.T."/>
            <person name="Jiang B.G."/>
            <person name="Yang W.F."/>
            <person name="Lam T.T."/>
            <person name="Chang Q.C."/>
            <person name="Ding S.J."/>
            <person name="Wang X.J."/>
            <person name="Zhu J.G."/>
            <person name="Ruan X.D."/>
            <person name="Zhao L."/>
            <person name="Wei J.T."/>
            <person name="Ye R.Z."/>
            <person name="Que T.C."/>
            <person name="Du C.H."/>
            <person name="Zhou Y.H."/>
            <person name="Cheng J.X."/>
            <person name="Dai P.F."/>
            <person name="Guo W.B."/>
            <person name="Han X.H."/>
            <person name="Huang E.J."/>
            <person name="Li L.F."/>
            <person name="Wei W."/>
            <person name="Gao Y.C."/>
            <person name="Liu J.Z."/>
            <person name="Shao H.Z."/>
            <person name="Wang X."/>
            <person name="Wang C.C."/>
            <person name="Yang T.C."/>
            <person name="Huo Q.B."/>
            <person name="Li W."/>
            <person name="Chen H.Y."/>
            <person name="Chen S.E."/>
            <person name="Zhou L.G."/>
            <person name="Ni X.B."/>
            <person name="Tian J.H."/>
            <person name="Sheng Y."/>
            <person name="Liu T."/>
            <person name="Pan Y.S."/>
            <person name="Xia L.Y."/>
            <person name="Li J."/>
            <person name="Zhao F."/>
            <person name="Cao W.C."/>
        </authorList>
    </citation>
    <scope>NUCLEOTIDE SEQUENCE [LARGE SCALE GENOMIC DNA]</scope>
    <source>
        <strain evidence="3">HaeL-2018</strain>
    </source>
</reference>
<dbReference type="Pfam" id="PF21788">
    <property type="entry name" value="TNP-like_GBD"/>
    <property type="match status" value="1"/>
</dbReference>
<name>A0A9J6H890_HAELO</name>
<dbReference type="EMBL" id="JABSTR010000977">
    <property type="protein sequence ID" value="KAH9383144.1"/>
    <property type="molecule type" value="Genomic_DNA"/>
</dbReference>
<evidence type="ECO:0000259" key="1">
    <source>
        <dbReference type="Pfam" id="PF21788"/>
    </source>
</evidence>
<organism evidence="3 4">
    <name type="scientific">Haemaphysalis longicornis</name>
    <name type="common">Bush tick</name>
    <dbReference type="NCBI Taxonomy" id="44386"/>
    <lineage>
        <taxon>Eukaryota</taxon>
        <taxon>Metazoa</taxon>
        <taxon>Ecdysozoa</taxon>
        <taxon>Arthropoda</taxon>
        <taxon>Chelicerata</taxon>
        <taxon>Arachnida</taxon>
        <taxon>Acari</taxon>
        <taxon>Parasitiformes</taxon>
        <taxon>Ixodida</taxon>
        <taxon>Ixodoidea</taxon>
        <taxon>Ixodidae</taxon>
        <taxon>Haemaphysalinae</taxon>
        <taxon>Haemaphysalis</taxon>
    </lineage>
</organism>
<evidence type="ECO:0000313" key="4">
    <source>
        <dbReference type="Proteomes" id="UP000821853"/>
    </source>
</evidence>
<dbReference type="InterPro" id="IPR048366">
    <property type="entry name" value="TNP-like_GBD"/>
</dbReference>
<proteinExistence type="predicted"/>
<comment type="caution">
    <text evidence="3">The sequence shown here is derived from an EMBL/GenBank/DDBJ whole genome shotgun (WGS) entry which is preliminary data.</text>
</comment>
<feature type="domain" description="Transposable element P transposase-like GTP-binding insertion" evidence="1">
    <location>
        <begin position="5"/>
        <end position="69"/>
    </location>
</feature>
<dbReference type="Pfam" id="PF21789">
    <property type="entry name" value="TNP-like_RNaseH_C"/>
    <property type="match status" value="1"/>
</dbReference>
<accession>A0A9J6H890</accession>
<protein>
    <recommendedName>
        <fullName evidence="5">Transposable element</fullName>
    </recommendedName>
</protein>